<dbReference type="PANTHER" id="PTHR23213:SF276">
    <property type="entry name" value="FORMIN-LIKE PROTEIN 1"/>
    <property type="match status" value="1"/>
</dbReference>
<evidence type="ECO:0000256" key="2">
    <source>
        <dbReference type="RuleBase" id="RU361260"/>
    </source>
</evidence>
<evidence type="ECO:0000313" key="8">
    <source>
        <dbReference type="Proteomes" id="UP000249390"/>
    </source>
</evidence>
<dbReference type="GO" id="GO:0045010">
    <property type="term" value="P:actin nucleation"/>
    <property type="evidence" value="ECO:0007669"/>
    <property type="project" value="InterPro"/>
</dbReference>
<evidence type="ECO:0000256" key="5">
    <source>
        <dbReference type="SAM" id="SignalP"/>
    </source>
</evidence>
<dbReference type="SMART" id="SM00498">
    <property type="entry name" value="FH2"/>
    <property type="match status" value="1"/>
</dbReference>
<dbReference type="InterPro" id="IPR027643">
    <property type="entry name" value="Formin-like_plant"/>
</dbReference>
<dbReference type="InterPro" id="IPR015425">
    <property type="entry name" value="FH2_Formin"/>
</dbReference>
<name>A0A328DGK4_9ASTE</name>
<evidence type="ECO:0000256" key="4">
    <source>
        <dbReference type="SAM" id="Phobius"/>
    </source>
</evidence>
<feature type="compositionally biased region" description="Pro residues" evidence="3">
    <location>
        <begin position="429"/>
        <end position="439"/>
    </location>
</feature>
<feature type="chain" id="PRO_5016374827" description="Formin-like protein" evidence="5">
    <location>
        <begin position="20"/>
        <end position="922"/>
    </location>
</feature>
<proteinExistence type="inferred from homology"/>
<feature type="region of interest" description="Disordered" evidence="3">
    <location>
        <begin position="231"/>
        <end position="291"/>
    </location>
</feature>
<feature type="compositionally biased region" description="Low complexity" evidence="3">
    <location>
        <begin position="346"/>
        <end position="356"/>
    </location>
</feature>
<dbReference type="SUPFAM" id="SSF101447">
    <property type="entry name" value="Formin homology 2 domain (FH2 domain)"/>
    <property type="match status" value="1"/>
</dbReference>
<dbReference type="Pfam" id="PF02181">
    <property type="entry name" value="FH2"/>
    <property type="match status" value="1"/>
</dbReference>
<evidence type="ECO:0000259" key="6">
    <source>
        <dbReference type="PROSITE" id="PS51444"/>
    </source>
</evidence>
<protein>
    <recommendedName>
        <fullName evidence="2">Formin-like protein</fullName>
    </recommendedName>
</protein>
<comment type="caution">
    <text evidence="7">The sequence shown here is derived from an EMBL/GenBank/DDBJ whole genome shotgun (WGS) entry which is preliminary data.</text>
</comment>
<feature type="compositionally biased region" description="Polar residues" evidence="3">
    <location>
        <begin position="187"/>
        <end position="202"/>
    </location>
</feature>
<evidence type="ECO:0000256" key="3">
    <source>
        <dbReference type="SAM" id="MobiDB-lite"/>
    </source>
</evidence>
<dbReference type="Gene3D" id="1.20.58.2220">
    <property type="entry name" value="Formin, FH2 domain"/>
    <property type="match status" value="1"/>
</dbReference>
<dbReference type="Proteomes" id="UP000249390">
    <property type="component" value="Unassembled WGS sequence"/>
</dbReference>
<reference evidence="7 8" key="1">
    <citation type="submission" date="2018-06" db="EMBL/GenBank/DDBJ databases">
        <title>The Genome of Cuscuta australis (Dodder) Provides Insight into the Evolution of Plant Parasitism.</title>
        <authorList>
            <person name="Liu H."/>
        </authorList>
    </citation>
    <scope>NUCLEOTIDE SEQUENCE [LARGE SCALE GENOMIC DNA]</scope>
    <source>
        <strain evidence="8">cv. Yunnan</strain>
        <tissue evidence="7">Vines</tissue>
    </source>
</reference>
<feature type="compositionally biased region" description="Polar residues" evidence="3">
    <location>
        <begin position="396"/>
        <end position="425"/>
    </location>
</feature>
<evidence type="ECO:0000313" key="7">
    <source>
        <dbReference type="EMBL" id="RAL43379.1"/>
    </source>
</evidence>
<feature type="region of interest" description="Disordered" evidence="3">
    <location>
        <begin position="389"/>
        <end position="487"/>
    </location>
</feature>
<comment type="similarity">
    <text evidence="1">Belongs to the formin-like family. Class-I subfamily.</text>
</comment>
<sequence>MTPAIFFLLLLISCSACSASSFSAHGRRILHQPYHPLRSDPPVSLPPASTADGNAPFFPSNGMPLVPPSPKMLASFPANISSVVLPRAQEHKPVPSTLIGAAVAGVAAAAIVIAVSVLLVRRKRRNGSGLCEGKDHRSDSGSRLSYCNSAGGGGNLLVPKLQRPSQTSTEFLYLGTMVNLHGAIESRNMQNPTSSISTSNETPLKMDSPELRPLAPLHRQSFNLNCENTELNSELEEETDVFYSPKGSLGDRESSIGTGSASRRAFSEVEVENLEQSSSSSSSSSSSPKMSVCLSISPQASLSPNSSMLKSHESLAVWTAPPPLQHQPHPPPVYVAHWVYARESDSPSPASSSSPERYSRRSIESSPGNSGIWDRCVKSPLRIVNGLESPVKLDSPSRNNGMGIESSTRISCLDTESQVRTRQQRSPISAPPFSLPSAPPGSSQNRTPPPPPLPPLSKQLEGPNSHTESSGKNEAMPKPKWKPLHWDKVRGRSEREVVWDQIESSSYKVNEEKIETLFVLNSPNSKSNPQETTRSQFLPSSSQENRVLDTKKSQNIAILLRALSVTTEEVCGALIEGNVDALGIELLESLMKMAPSKEEERKLKEYKDDSPFKLGTAEKFLKALLDVPFAFKRIHAMLYISKFDSEISYLKGSFEILEAACEELRSCKMYLKLLDAVLKTGNHMNVGTNCGGAHAFKLDNILKLVDIKGADGKTSLLHFVVEEIITSEGAHFASLNQNGKKAFNDDTMHRRLGLQAVSSLSSELRNVRKAATMDSEVLHADVVKLSEGIFDIVEVVKLNEATVLDGSSTRKFSESMNRFLKMAEDEIIRLRAQESVAISLVKEITEYFHGNSTKEEAHPFRIFMVVRDFLAILDRVCNELGMINERTLVSSAHKFPVPVNPMMHPDGGFSQRTNFGYSDDSA</sequence>
<gene>
    <name evidence="7" type="ORF">DM860_012520</name>
</gene>
<feature type="signal peptide" evidence="5">
    <location>
        <begin position="1"/>
        <end position="19"/>
    </location>
</feature>
<keyword evidence="8" id="KW-1185">Reference proteome</keyword>
<keyword evidence="5" id="KW-0732">Signal</keyword>
<dbReference type="PROSITE" id="PS51444">
    <property type="entry name" value="FH2"/>
    <property type="match status" value="1"/>
</dbReference>
<feature type="domain" description="FH2" evidence="6">
    <location>
        <begin position="471"/>
        <end position="899"/>
    </location>
</feature>
<dbReference type="PANTHER" id="PTHR23213">
    <property type="entry name" value="FORMIN-RELATED"/>
    <property type="match status" value="1"/>
</dbReference>
<dbReference type="GO" id="GO:0051015">
    <property type="term" value="F:actin filament binding"/>
    <property type="evidence" value="ECO:0007669"/>
    <property type="project" value="InterPro"/>
</dbReference>
<organism evidence="7 8">
    <name type="scientific">Cuscuta australis</name>
    <dbReference type="NCBI Taxonomy" id="267555"/>
    <lineage>
        <taxon>Eukaryota</taxon>
        <taxon>Viridiplantae</taxon>
        <taxon>Streptophyta</taxon>
        <taxon>Embryophyta</taxon>
        <taxon>Tracheophyta</taxon>
        <taxon>Spermatophyta</taxon>
        <taxon>Magnoliopsida</taxon>
        <taxon>eudicotyledons</taxon>
        <taxon>Gunneridae</taxon>
        <taxon>Pentapetalae</taxon>
        <taxon>asterids</taxon>
        <taxon>lamiids</taxon>
        <taxon>Solanales</taxon>
        <taxon>Convolvulaceae</taxon>
        <taxon>Cuscuteae</taxon>
        <taxon>Cuscuta</taxon>
        <taxon>Cuscuta subgen. Grammica</taxon>
        <taxon>Cuscuta sect. Cleistogrammica</taxon>
    </lineage>
</organism>
<feature type="transmembrane region" description="Helical" evidence="4">
    <location>
        <begin position="98"/>
        <end position="120"/>
    </location>
</feature>
<keyword evidence="4" id="KW-1133">Transmembrane helix</keyword>
<dbReference type="EMBL" id="NQVE01000156">
    <property type="protein sequence ID" value="RAL43379.1"/>
    <property type="molecule type" value="Genomic_DNA"/>
</dbReference>
<keyword evidence="4" id="KW-0472">Membrane</keyword>
<keyword evidence="4" id="KW-0812">Transmembrane</keyword>
<dbReference type="InterPro" id="IPR042201">
    <property type="entry name" value="FH2_Formin_sf"/>
</dbReference>
<feature type="region of interest" description="Disordered" evidence="3">
    <location>
        <begin position="520"/>
        <end position="545"/>
    </location>
</feature>
<feature type="region of interest" description="Disordered" evidence="3">
    <location>
        <begin position="185"/>
        <end position="210"/>
    </location>
</feature>
<feature type="region of interest" description="Disordered" evidence="3">
    <location>
        <begin position="344"/>
        <end position="371"/>
    </location>
</feature>
<accession>A0A328DGK4</accession>
<dbReference type="AlphaFoldDB" id="A0A328DGK4"/>
<evidence type="ECO:0000256" key="1">
    <source>
        <dbReference type="ARBA" id="ARBA00025793"/>
    </source>
</evidence>
<feature type="compositionally biased region" description="Low complexity" evidence="3">
    <location>
        <begin position="277"/>
        <end position="287"/>
    </location>
</feature>